<protein>
    <submittedName>
        <fullName evidence="2">Uncharacterized protein</fullName>
    </submittedName>
</protein>
<sequence length="76" mass="8430">MQQNVLAQLWDKLYWVMLWAVSYMPVTLAILGVMLIVGIKHKDSNGGRILLLLFGLVVILLAITVETLSRPLPGQG</sequence>
<dbReference type="Proteomes" id="UP000316905">
    <property type="component" value="Unassembled WGS sequence"/>
</dbReference>
<dbReference type="AlphaFoldDB" id="A0A562QAI2"/>
<dbReference type="EMBL" id="VLKY01000007">
    <property type="protein sequence ID" value="TWI53733.1"/>
    <property type="molecule type" value="Genomic_DNA"/>
</dbReference>
<evidence type="ECO:0000256" key="1">
    <source>
        <dbReference type="SAM" id="Phobius"/>
    </source>
</evidence>
<keyword evidence="3" id="KW-1185">Reference proteome</keyword>
<evidence type="ECO:0000313" key="2">
    <source>
        <dbReference type="EMBL" id="TWI53733.1"/>
    </source>
</evidence>
<gene>
    <name evidence="2" type="ORF">IQ22_02338</name>
</gene>
<dbReference type="OrthoDB" id="9971848at2"/>
<keyword evidence="1" id="KW-0472">Membrane</keyword>
<keyword evidence="1" id="KW-1133">Transmembrane helix</keyword>
<name>A0A562QAI2_9PSED</name>
<evidence type="ECO:0000313" key="3">
    <source>
        <dbReference type="Proteomes" id="UP000316905"/>
    </source>
</evidence>
<feature type="transmembrane region" description="Helical" evidence="1">
    <location>
        <begin position="13"/>
        <end position="37"/>
    </location>
</feature>
<dbReference type="RefSeq" id="WP_145141851.1">
    <property type="nucleotide sequence ID" value="NZ_VLKY01000007.1"/>
</dbReference>
<accession>A0A562QAI2</accession>
<feature type="transmembrane region" description="Helical" evidence="1">
    <location>
        <begin position="49"/>
        <end position="68"/>
    </location>
</feature>
<reference evidence="2 3" key="1">
    <citation type="journal article" date="2015" name="Stand. Genomic Sci.">
        <title>Genomic Encyclopedia of Bacterial and Archaeal Type Strains, Phase III: the genomes of soil and plant-associated and newly described type strains.</title>
        <authorList>
            <person name="Whitman W.B."/>
            <person name="Woyke T."/>
            <person name="Klenk H.P."/>
            <person name="Zhou Y."/>
            <person name="Lilburn T.G."/>
            <person name="Beck B.J."/>
            <person name="De Vos P."/>
            <person name="Vandamme P."/>
            <person name="Eisen J.A."/>
            <person name="Garrity G."/>
            <person name="Hugenholtz P."/>
            <person name="Kyrpides N.C."/>
        </authorList>
    </citation>
    <scope>NUCLEOTIDE SEQUENCE [LARGE SCALE GENOMIC DNA]</scope>
    <source>
        <strain evidence="2 3">CGMCC 1.6858</strain>
    </source>
</reference>
<keyword evidence="1" id="KW-0812">Transmembrane</keyword>
<comment type="caution">
    <text evidence="2">The sequence shown here is derived from an EMBL/GenBank/DDBJ whole genome shotgun (WGS) entry which is preliminary data.</text>
</comment>
<organism evidence="2 3">
    <name type="scientific">Pseudomonas duriflava</name>
    <dbReference type="NCBI Taxonomy" id="459528"/>
    <lineage>
        <taxon>Bacteria</taxon>
        <taxon>Pseudomonadati</taxon>
        <taxon>Pseudomonadota</taxon>
        <taxon>Gammaproteobacteria</taxon>
        <taxon>Pseudomonadales</taxon>
        <taxon>Pseudomonadaceae</taxon>
        <taxon>Pseudomonas</taxon>
    </lineage>
</organism>
<proteinExistence type="predicted"/>